<evidence type="ECO:0000313" key="2">
    <source>
        <dbReference type="EMBL" id="RXW14038.1"/>
    </source>
</evidence>
<evidence type="ECO:0000256" key="1">
    <source>
        <dbReference type="SAM" id="MobiDB-lite"/>
    </source>
</evidence>
<organism evidence="2 3">
    <name type="scientific">Candolleomyces aberdarensis</name>
    <dbReference type="NCBI Taxonomy" id="2316362"/>
    <lineage>
        <taxon>Eukaryota</taxon>
        <taxon>Fungi</taxon>
        <taxon>Dikarya</taxon>
        <taxon>Basidiomycota</taxon>
        <taxon>Agaricomycotina</taxon>
        <taxon>Agaricomycetes</taxon>
        <taxon>Agaricomycetidae</taxon>
        <taxon>Agaricales</taxon>
        <taxon>Agaricineae</taxon>
        <taxon>Psathyrellaceae</taxon>
        <taxon>Candolleomyces</taxon>
    </lineage>
</organism>
<proteinExistence type="predicted"/>
<accession>A0A4V1Q268</accession>
<reference evidence="2 3" key="1">
    <citation type="submission" date="2019-01" db="EMBL/GenBank/DDBJ databases">
        <title>Draft genome sequence of Psathyrella aberdarensis IHI B618.</title>
        <authorList>
            <person name="Buettner E."/>
            <person name="Kellner H."/>
        </authorList>
    </citation>
    <scope>NUCLEOTIDE SEQUENCE [LARGE SCALE GENOMIC DNA]</scope>
    <source>
        <strain evidence="2 3">IHI B618</strain>
    </source>
</reference>
<feature type="compositionally biased region" description="Acidic residues" evidence="1">
    <location>
        <begin position="228"/>
        <end position="249"/>
    </location>
</feature>
<feature type="compositionally biased region" description="Low complexity" evidence="1">
    <location>
        <begin position="176"/>
        <end position="196"/>
    </location>
</feature>
<evidence type="ECO:0000313" key="3">
    <source>
        <dbReference type="Proteomes" id="UP000290288"/>
    </source>
</evidence>
<feature type="region of interest" description="Disordered" evidence="1">
    <location>
        <begin position="297"/>
        <end position="318"/>
    </location>
</feature>
<feature type="compositionally biased region" description="Polar residues" evidence="1">
    <location>
        <begin position="22"/>
        <end position="31"/>
    </location>
</feature>
<feature type="compositionally biased region" description="Low complexity" evidence="1">
    <location>
        <begin position="258"/>
        <end position="270"/>
    </location>
</feature>
<feature type="region of interest" description="Disordered" evidence="1">
    <location>
        <begin position="1"/>
        <end position="59"/>
    </location>
</feature>
<feature type="compositionally biased region" description="Pro residues" evidence="1">
    <location>
        <begin position="619"/>
        <end position="634"/>
    </location>
</feature>
<feature type="region of interest" description="Disordered" evidence="1">
    <location>
        <begin position="608"/>
        <end position="664"/>
    </location>
</feature>
<name>A0A4V1Q268_9AGAR</name>
<feature type="region of interest" description="Disordered" evidence="1">
    <location>
        <begin position="174"/>
        <end position="276"/>
    </location>
</feature>
<gene>
    <name evidence="2" type="ORF">EST38_g11816</name>
</gene>
<comment type="caution">
    <text evidence="2">The sequence shown here is derived from an EMBL/GenBank/DDBJ whole genome shotgun (WGS) entry which is preliminary data.</text>
</comment>
<dbReference type="EMBL" id="SDEE01000779">
    <property type="protein sequence ID" value="RXW14038.1"/>
    <property type="molecule type" value="Genomic_DNA"/>
</dbReference>
<feature type="compositionally biased region" description="Basic residues" evidence="1">
    <location>
        <begin position="11"/>
        <end position="21"/>
    </location>
</feature>
<dbReference type="Proteomes" id="UP000290288">
    <property type="component" value="Unassembled WGS sequence"/>
</dbReference>
<protein>
    <recommendedName>
        <fullName evidence="4">Zn(2)-C6 fungal-type domain-containing protein</fullName>
    </recommendedName>
</protein>
<evidence type="ECO:0008006" key="4">
    <source>
        <dbReference type="Google" id="ProtNLM"/>
    </source>
</evidence>
<dbReference type="OrthoDB" id="3081865at2759"/>
<sequence>MPGPSNSKQPKSSKSKGKQRARSTTPTTAGPSQAPAVIPAPPIPRSYETRKQTQGRPVRTLDKYQILASALESVEPFLNPRTAIPTDEVSYRRLFMGISRLQPHINAAFHDFDTCMNADLADLCDHVSFFFRRLAPDHFKRVLNKPAWSWVNTNTPTSRFGGLQTSGEAYQVTGDLPDLVPSSPSASVATSLVAPSGPSREVISIHDTDDEAEPATPTPPAAVPDSVSTDESEDEYDELQEEMGEEEEEARPLTFTLPAAPSKAPSGPSARKLNRAGRPSTVIAHSKLLPPIGVQARVSSDKKRHQKHEDYEHTPASRSLPVYEGGPLFLQSAALRELTVPLNTGPVPDWVRPPCGQCASHGLVCTGGDLLDGVRCDQCARLKQTCGFDTRMPRFQASQQMSFGGEESPWHITALVSDILNLRATAQIAASHAEDLQKMTEAKLGTLSLVLQHVYSNRGDAGLNEYVQDVKDFQELLEYAKDIPLDTPMLFPQRLNATVQKPEVAGYHWSTDYESSILYNPPSLDDDLGSLSYVSDDAMDVEPTRLQTPPYRSTLPAHTEADLRRSDLVPGLSLSPGAYEQTPFKTPQTSFSELEADAVLQAIVEDDENRGEGPSSVTLPPPPVPTNPPAPAPATTPNVESSAPPHLDLRRYQCSPRKGFQSGK</sequence>
<keyword evidence="3" id="KW-1185">Reference proteome</keyword>
<feature type="region of interest" description="Disordered" evidence="1">
    <location>
        <begin position="543"/>
        <end position="589"/>
    </location>
</feature>
<dbReference type="AlphaFoldDB" id="A0A4V1Q268"/>
<feature type="compositionally biased region" description="Low complexity" evidence="1">
    <location>
        <begin position="1"/>
        <end position="10"/>
    </location>
</feature>